<sequence length="134" mass="15145">MSEEDGGLAGGESSINENLLSRYLEKELWRFKWEQGLAKLALGLALFFYSLLVAFIFIENGRIAMGKWYFVASFKSHTVTDLPIILALASIPTILLIALLRYFHHRDKPSEAQETLLPASLQTAKDVMDLLKKE</sequence>
<evidence type="ECO:0000313" key="3">
    <source>
        <dbReference type="Proteomes" id="UP000594430"/>
    </source>
</evidence>
<dbReference type="Proteomes" id="UP000594430">
    <property type="component" value="Chromosome"/>
</dbReference>
<gene>
    <name evidence="2" type="ORF">IZU98_06220</name>
</gene>
<keyword evidence="1" id="KW-0472">Membrane</keyword>
<reference evidence="2 3" key="1">
    <citation type="submission" date="2020-11" db="EMBL/GenBank/DDBJ databases">
        <title>Pseudomonas fulva producing VIM-24.</title>
        <authorList>
            <person name="Liu S."/>
        </authorList>
    </citation>
    <scope>NUCLEOTIDE SEQUENCE [LARGE SCALE GENOMIC DNA]</scope>
    <source>
        <strain evidence="2 3">ZDHY414</strain>
    </source>
</reference>
<feature type="transmembrane region" description="Helical" evidence="1">
    <location>
        <begin position="36"/>
        <end position="58"/>
    </location>
</feature>
<organism evidence="2 3">
    <name type="scientific">Pseudomonas fulva</name>
    <dbReference type="NCBI Taxonomy" id="47880"/>
    <lineage>
        <taxon>Bacteria</taxon>
        <taxon>Pseudomonadati</taxon>
        <taxon>Pseudomonadota</taxon>
        <taxon>Gammaproteobacteria</taxon>
        <taxon>Pseudomonadales</taxon>
        <taxon>Pseudomonadaceae</taxon>
        <taxon>Pseudomonas</taxon>
    </lineage>
</organism>
<evidence type="ECO:0000313" key="2">
    <source>
        <dbReference type="EMBL" id="QPH50312.1"/>
    </source>
</evidence>
<feature type="transmembrane region" description="Helical" evidence="1">
    <location>
        <begin position="82"/>
        <end position="103"/>
    </location>
</feature>
<dbReference type="AlphaFoldDB" id="A0A7S9LJK3"/>
<dbReference type="GeneID" id="93441194"/>
<dbReference type="EMBL" id="CP064946">
    <property type="protein sequence ID" value="QPH50312.1"/>
    <property type="molecule type" value="Genomic_DNA"/>
</dbReference>
<protein>
    <submittedName>
        <fullName evidence="2">Uncharacterized protein</fullName>
    </submittedName>
</protein>
<proteinExistence type="predicted"/>
<keyword evidence="1" id="KW-0812">Transmembrane</keyword>
<dbReference type="RefSeq" id="WP_028687393.1">
    <property type="nucleotide sequence ID" value="NZ_BQIN01000007.1"/>
</dbReference>
<accession>A0A7S9LJK3</accession>
<keyword evidence="1" id="KW-1133">Transmembrane helix</keyword>
<evidence type="ECO:0000256" key="1">
    <source>
        <dbReference type="SAM" id="Phobius"/>
    </source>
</evidence>
<name>A0A7S9LJK3_9PSED</name>